<gene>
    <name evidence="2" type="ORF">NDU88_005373</name>
</gene>
<reference evidence="2" key="1">
    <citation type="journal article" date="2022" name="bioRxiv">
        <title>Sequencing and chromosome-scale assembly of the giantPleurodeles waltlgenome.</title>
        <authorList>
            <person name="Brown T."/>
            <person name="Elewa A."/>
            <person name="Iarovenko S."/>
            <person name="Subramanian E."/>
            <person name="Araus A.J."/>
            <person name="Petzold A."/>
            <person name="Susuki M."/>
            <person name="Suzuki K.-i.T."/>
            <person name="Hayashi T."/>
            <person name="Toyoda A."/>
            <person name="Oliveira C."/>
            <person name="Osipova E."/>
            <person name="Leigh N.D."/>
            <person name="Simon A."/>
            <person name="Yun M.H."/>
        </authorList>
    </citation>
    <scope>NUCLEOTIDE SEQUENCE</scope>
    <source>
        <strain evidence="2">20211129_DDA</strain>
        <tissue evidence="2">Liver</tissue>
    </source>
</reference>
<organism evidence="2 3">
    <name type="scientific">Pleurodeles waltl</name>
    <name type="common">Iberian ribbed newt</name>
    <dbReference type="NCBI Taxonomy" id="8319"/>
    <lineage>
        <taxon>Eukaryota</taxon>
        <taxon>Metazoa</taxon>
        <taxon>Chordata</taxon>
        <taxon>Craniata</taxon>
        <taxon>Vertebrata</taxon>
        <taxon>Euteleostomi</taxon>
        <taxon>Amphibia</taxon>
        <taxon>Batrachia</taxon>
        <taxon>Caudata</taxon>
        <taxon>Salamandroidea</taxon>
        <taxon>Salamandridae</taxon>
        <taxon>Pleurodelinae</taxon>
        <taxon>Pleurodeles</taxon>
    </lineage>
</organism>
<evidence type="ECO:0000256" key="1">
    <source>
        <dbReference type="SAM" id="MobiDB-lite"/>
    </source>
</evidence>
<accession>A0AAV7SLJ2</accession>
<dbReference type="Proteomes" id="UP001066276">
    <property type="component" value="Chromosome 4_2"/>
</dbReference>
<protein>
    <submittedName>
        <fullName evidence="2">Uncharacterized protein</fullName>
    </submittedName>
</protein>
<evidence type="ECO:0000313" key="2">
    <source>
        <dbReference type="EMBL" id="KAJ1164941.1"/>
    </source>
</evidence>
<feature type="region of interest" description="Disordered" evidence="1">
    <location>
        <begin position="1"/>
        <end position="48"/>
    </location>
</feature>
<dbReference type="AlphaFoldDB" id="A0AAV7SLJ2"/>
<feature type="compositionally biased region" description="Low complexity" evidence="1">
    <location>
        <begin position="9"/>
        <end position="20"/>
    </location>
</feature>
<sequence length="87" mass="9625">MRPGPRRAPQFQPGPTTGPQEARADRTYSQRSLSHRASPYLPGEHQRLKDHVVRAPRLGYQALAARAVPLRVGAPPRSPALQAQLTR</sequence>
<dbReference type="EMBL" id="JANPWB010000008">
    <property type="protein sequence ID" value="KAJ1164941.1"/>
    <property type="molecule type" value="Genomic_DNA"/>
</dbReference>
<proteinExistence type="predicted"/>
<evidence type="ECO:0000313" key="3">
    <source>
        <dbReference type="Proteomes" id="UP001066276"/>
    </source>
</evidence>
<comment type="caution">
    <text evidence="2">The sequence shown here is derived from an EMBL/GenBank/DDBJ whole genome shotgun (WGS) entry which is preliminary data.</text>
</comment>
<keyword evidence="3" id="KW-1185">Reference proteome</keyword>
<name>A0AAV7SLJ2_PLEWA</name>